<feature type="transmembrane region" description="Helical" evidence="6">
    <location>
        <begin position="316"/>
        <end position="339"/>
    </location>
</feature>
<evidence type="ECO:0000256" key="3">
    <source>
        <dbReference type="ARBA" id="ARBA00022692"/>
    </source>
</evidence>
<keyword evidence="4 6" id="KW-1133">Transmembrane helix</keyword>
<feature type="transmembrane region" description="Helical" evidence="6">
    <location>
        <begin position="279"/>
        <end position="304"/>
    </location>
</feature>
<comment type="subcellular location">
    <subcellularLocation>
        <location evidence="1">Membrane</location>
        <topology evidence="1">Multi-pass membrane protein</topology>
    </subcellularLocation>
</comment>
<feature type="transmembrane region" description="Helical" evidence="6">
    <location>
        <begin position="248"/>
        <end position="267"/>
    </location>
</feature>
<dbReference type="PANTHER" id="PTHR28384">
    <property type="entry name" value="PROGRESSIVE ANKYLOSIS PROTEIN HOMOLOG"/>
    <property type="match status" value="1"/>
</dbReference>
<dbReference type="Proteomes" id="UP001597120">
    <property type="component" value="Unassembled WGS sequence"/>
</dbReference>
<evidence type="ECO:0000313" key="7">
    <source>
        <dbReference type="EMBL" id="MFD0870040.1"/>
    </source>
</evidence>
<evidence type="ECO:0000256" key="4">
    <source>
        <dbReference type="ARBA" id="ARBA00022989"/>
    </source>
</evidence>
<reference evidence="8" key="1">
    <citation type="journal article" date="2019" name="Int. J. Syst. Evol. Microbiol.">
        <title>The Global Catalogue of Microorganisms (GCM) 10K type strain sequencing project: providing services to taxonomists for standard genome sequencing and annotation.</title>
        <authorList>
            <consortium name="The Broad Institute Genomics Platform"/>
            <consortium name="The Broad Institute Genome Sequencing Center for Infectious Disease"/>
            <person name="Wu L."/>
            <person name="Ma J."/>
        </authorList>
    </citation>
    <scope>NUCLEOTIDE SEQUENCE [LARGE SCALE GENOMIC DNA]</scope>
    <source>
        <strain evidence="8">CCUG 57263</strain>
    </source>
</reference>
<keyword evidence="3 6" id="KW-0812">Transmembrane</keyword>
<feature type="transmembrane region" description="Helical" evidence="6">
    <location>
        <begin position="21"/>
        <end position="43"/>
    </location>
</feature>
<dbReference type="RefSeq" id="WP_379288528.1">
    <property type="nucleotide sequence ID" value="NZ_JBHTIU010000039.1"/>
</dbReference>
<evidence type="ECO:0000256" key="6">
    <source>
        <dbReference type="SAM" id="Phobius"/>
    </source>
</evidence>
<evidence type="ECO:0000256" key="2">
    <source>
        <dbReference type="ARBA" id="ARBA00022448"/>
    </source>
</evidence>
<accession>A0ABW3DA31</accession>
<evidence type="ECO:0000256" key="1">
    <source>
        <dbReference type="ARBA" id="ARBA00004141"/>
    </source>
</evidence>
<organism evidence="7 8">
    <name type="scientific">Paenibacillus residui</name>
    <dbReference type="NCBI Taxonomy" id="629724"/>
    <lineage>
        <taxon>Bacteria</taxon>
        <taxon>Bacillati</taxon>
        <taxon>Bacillota</taxon>
        <taxon>Bacilli</taxon>
        <taxon>Bacillales</taxon>
        <taxon>Paenibacillaceae</taxon>
        <taxon>Paenibacillus</taxon>
    </lineage>
</organism>
<name>A0ABW3DA31_9BACL</name>
<keyword evidence="2" id="KW-0813">Transport</keyword>
<keyword evidence="8" id="KW-1185">Reference proteome</keyword>
<feature type="transmembrane region" description="Helical" evidence="6">
    <location>
        <begin position="139"/>
        <end position="156"/>
    </location>
</feature>
<protein>
    <submittedName>
        <fullName evidence="7">Multi antimicrobial extrusion protein MatE</fullName>
    </submittedName>
</protein>
<gene>
    <name evidence="7" type="ORF">ACFQ03_12840</name>
</gene>
<feature type="transmembrane region" description="Helical" evidence="6">
    <location>
        <begin position="168"/>
        <end position="189"/>
    </location>
</feature>
<feature type="transmembrane region" description="Helical" evidence="6">
    <location>
        <begin position="55"/>
        <end position="77"/>
    </location>
</feature>
<evidence type="ECO:0000313" key="8">
    <source>
        <dbReference type="Proteomes" id="UP001597120"/>
    </source>
</evidence>
<feature type="transmembrane region" description="Helical" evidence="6">
    <location>
        <begin position="195"/>
        <end position="216"/>
    </location>
</feature>
<dbReference type="EMBL" id="JBHTIU010000039">
    <property type="protein sequence ID" value="MFD0870040.1"/>
    <property type="molecule type" value="Genomic_DNA"/>
</dbReference>
<dbReference type="Pfam" id="PF07260">
    <property type="entry name" value="ANKH"/>
    <property type="match status" value="1"/>
</dbReference>
<proteinExistence type="predicted"/>
<feature type="transmembrane region" description="Helical" evidence="6">
    <location>
        <begin position="89"/>
        <end position="114"/>
    </location>
</feature>
<feature type="transmembrane region" description="Helical" evidence="6">
    <location>
        <begin position="391"/>
        <end position="411"/>
    </location>
</feature>
<keyword evidence="5 6" id="KW-0472">Membrane</keyword>
<feature type="transmembrane region" description="Helical" evidence="6">
    <location>
        <begin position="359"/>
        <end position="379"/>
    </location>
</feature>
<dbReference type="InterPro" id="IPR009887">
    <property type="entry name" value="ANKH"/>
</dbReference>
<feature type="transmembrane region" description="Helical" evidence="6">
    <location>
        <begin position="417"/>
        <end position="435"/>
    </location>
</feature>
<comment type="caution">
    <text evidence="7">The sequence shown here is derived from an EMBL/GenBank/DDBJ whole genome shotgun (WGS) entry which is preliminary data.</text>
</comment>
<evidence type="ECO:0000256" key="5">
    <source>
        <dbReference type="ARBA" id="ARBA00023136"/>
    </source>
</evidence>
<sequence>MNLSHEMRTEARPPRQIRFSKLFAFFIPLGISASLVTISHVIINSTLARAAQPEAVIASYAIALSLLGITEKPAALLRQTCSALVRDRVSFRAMSAIALYVFASIFALGLIISYTDLGRLVFRYFFGVQENGLQETIDAYRILMFVSIFSGIRCLYHGIIIFNKRTTWLTIGMIIRLVGMYALAQYYIMTGKVNSGSVGAVIFLLGMVIEAAVSVWEGRKLLKKVIPEKVEGHPISTKRQIFQFYRPLLYYSLLAVVVGPAINAMLGKSSNMELAIASYAIAFSLAQLAQSFFSYIHQIVLNFYRTDRTQVIRFTLMLSFIPALLVGMLAYTPVGPWFMENQMGVNEELMQASLEALRVFMIMNLIFPWLDFFNGIVMLRGQTKIMVWSQGSNVGVTLIVLLICIIAAPGWNGTIGALAQSLGFLMELAVVLLVLRRVSKEPERPLARG</sequence>
<dbReference type="PANTHER" id="PTHR28384:SF1">
    <property type="entry name" value="PROGRESSIVE ANKYLOSIS PROTEIN HOMOLOG"/>
    <property type="match status" value="1"/>
</dbReference>